<dbReference type="AlphaFoldDB" id="A0A1G2SK45"/>
<gene>
    <name evidence="2" type="ORF">A2591_03085</name>
</gene>
<protein>
    <recommendedName>
        <fullName evidence="1">PAC domain-containing protein</fullName>
    </recommendedName>
</protein>
<comment type="caution">
    <text evidence="2">The sequence shown here is derived from an EMBL/GenBank/DDBJ whole genome shotgun (WGS) entry which is preliminary data.</text>
</comment>
<dbReference type="NCBIfam" id="TIGR00229">
    <property type="entry name" value="sensory_box"/>
    <property type="match status" value="1"/>
</dbReference>
<dbReference type="InterPro" id="IPR000700">
    <property type="entry name" value="PAS-assoc_C"/>
</dbReference>
<evidence type="ECO:0000313" key="2">
    <source>
        <dbReference type="EMBL" id="OHA85435.1"/>
    </source>
</evidence>
<reference evidence="2 3" key="1">
    <citation type="journal article" date="2016" name="Nat. Commun.">
        <title>Thousands of microbial genomes shed light on interconnected biogeochemical processes in an aquifer system.</title>
        <authorList>
            <person name="Anantharaman K."/>
            <person name="Brown C.T."/>
            <person name="Hug L.A."/>
            <person name="Sharon I."/>
            <person name="Castelle C.J."/>
            <person name="Probst A.J."/>
            <person name="Thomas B.C."/>
            <person name="Singh A."/>
            <person name="Wilkins M.J."/>
            <person name="Karaoz U."/>
            <person name="Brodie E.L."/>
            <person name="Williams K.H."/>
            <person name="Hubbard S.S."/>
            <person name="Banfield J.F."/>
        </authorList>
    </citation>
    <scope>NUCLEOTIDE SEQUENCE [LARGE SCALE GENOMIC DNA]</scope>
</reference>
<accession>A0A1G2SK45</accession>
<dbReference type="SUPFAM" id="SSF55785">
    <property type="entry name" value="PYP-like sensor domain (PAS domain)"/>
    <property type="match status" value="1"/>
</dbReference>
<evidence type="ECO:0000259" key="1">
    <source>
        <dbReference type="PROSITE" id="PS50113"/>
    </source>
</evidence>
<dbReference type="PROSITE" id="PS50113">
    <property type="entry name" value="PAC"/>
    <property type="match status" value="1"/>
</dbReference>
<sequence length="190" mass="21812">MGTRGGEHVKGEAKYTMHENNILAEEKDLFKILADASPDCIKLFALDNKIKFMSQGGLKEHNLKTPEDAIGLDWTTTIVPEQRDEVLRKIKQSIAEKRAVSIDVQHLHEFSNREWCALIINPIFDESGNVKYFVGISRDISDRKKFEEEIQERSAEQSRLVNAMIDREIKMAELKRENDELRKSLGFPPA</sequence>
<dbReference type="Proteomes" id="UP000178168">
    <property type="component" value="Unassembled WGS sequence"/>
</dbReference>
<name>A0A1G2SK45_9BACT</name>
<feature type="domain" description="PAC" evidence="1">
    <location>
        <begin position="100"/>
        <end position="152"/>
    </location>
</feature>
<organism evidence="2 3">
    <name type="scientific">Candidatus Yonathbacteria bacterium RIFOXYD1_FULL_52_36</name>
    <dbReference type="NCBI Taxonomy" id="1802730"/>
    <lineage>
        <taxon>Bacteria</taxon>
        <taxon>Candidatus Yonathiibacteriota</taxon>
    </lineage>
</organism>
<dbReference type="CDD" id="cd00130">
    <property type="entry name" value="PAS"/>
    <property type="match status" value="1"/>
</dbReference>
<proteinExistence type="predicted"/>
<dbReference type="InterPro" id="IPR013656">
    <property type="entry name" value="PAS_4"/>
</dbReference>
<dbReference type="EMBL" id="MHUZ01000024">
    <property type="protein sequence ID" value="OHA85435.1"/>
    <property type="molecule type" value="Genomic_DNA"/>
</dbReference>
<dbReference type="Pfam" id="PF08448">
    <property type="entry name" value="PAS_4"/>
    <property type="match status" value="1"/>
</dbReference>
<dbReference type="InterPro" id="IPR000014">
    <property type="entry name" value="PAS"/>
</dbReference>
<evidence type="ECO:0000313" key="3">
    <source>
        <dbReference type="Proteomes" id="UP000178168"/>
    </source>
</evidence>
<dbReference type="STRING" id="1802730.A2591_03085"/>
<dbReference type="InterPro" id="IPR035965">
    <property type="entry name" value="PAS-like_dom_sf"/>
</dbReference>
<dbReference type="Gene3D" id="3.30.450.20">
    <property type="entry name" value="PAS domain"/>
    <property type="match status" value="1"/>
</dbReference>